<evidence type="ECO:0000313" key="2">
    <source>
        <dbReference type="EMBL" id="GGA69443.1"/>
    </source>
</evidence>
<dbReference type="PANTHER" id="PTHR31528">
    <property type="entry name" value="4-AMINO-5-HYDROXYMETHYL-2-METHYLPYRIMIDINE PHOSPHATE SYNTHASE THI11-RELATED"/>
    <property type="match status" value="1"/>
</dbReference>
<dbReference type="Gene3D" id="3.40.190.10">
    <property type="entry name" value="Periplasmic binding protein-like II"/>
    <property type="match status" value="2"/>
</dbReference>
<accession>A0A916W667</accession>
<proteinExistence type="predicted"/>
<dbReference type="InterPro" id="IPR015168">
    <property type="entry name" value="SsuA/THI5"/>
</dbReference>
<reference evidence="2" key="2">
    <citation type="submission" date="2020-09" db="EMBL/GenBank/DDBJ databases">
        <authorList>
            <person name="Sun Q."/>
            <person name="Zhou Y."/>
        </authorList>
    </citation>
    <scope>NUCLEOTIDE SEQUENCE</scope>
    <source>
        <strain evidence="2">CGMCC 1.12408</strain>
    </source>
</reference>
<dbReference type="Proteomes" id="UP000613512">
    <property type="component" value="Unassembled WGS sequence"/>
</dbReference>
<dbReference type="SUPFAM" id="SSF53850">
    <property type="entry name" value="Periplasmic binding protein-like II"/>
    <property type="match status" value="1"/>
</dbReference>
<evidence type="ECO:0000259" key="1">
    <source>
        <dbReference type="Pfam" id="PF09084"/>
    </source>
</evidence>
<dbReference type="AlphaFoldDB" id="A0A916W667"/>
<keyword evidence="3" id="KW-1185">Reference proteome</keyword>
<evidence type="ECO:0000313" key="3">
    <source>
        <dbReference type="Proteomes" id="UP000613512"/>
    </source>
</evidence>
<feature type="domain" description="SsuA/THI5-like" evidence="1">
    <location>
        <begin position="48"/>
        <end position="261"/>
    </location>
</feature>
<gene>
    <name evidence="2" type="ORF">GCM10008025_11730</name>
</gene>
<sequence length="334" mass="37220">MKHLISIILFIGIIFIAGCGQSNENKGTNKDNNADLTPVKFALDWTPNTNHTGIYVAKEKGYFKEQGLDVEILLPGEVRVNQLLAAEKADFGISYQEGLTQARSEGLPLVSIAAVLQHNTAGYASPKEKGITSPKDFEGKKFGAYGSDLEKAMMTTLMANDNANVDEVDFITTGDADFFVAVERDVDFSLVYYGWTGIEAELRGVDLNMVYLADFSDKLDFYTPIIATSEEMISADPELVKAFTHATVKGYEFAIEHPEEAAQILINAVPDLDPDLVKRSQDWLSPRYQDDAEQFGIQEQDRWQKFADFLLENKIIDEAVDVDQAFTNEFLPDK</sequence>
<dbReference type="PANTHER" id="PTHR31528:SF3">
    <property type="entry name" value="THIAMINE BIOSYNTHESIS PROTEIN HI_0357-RELATED"/>
    <property type="match status" value="1"/>
</dbReference>
<reference evidence="2" key="1">
    <citation type="journal article" date="2014" name="Int. J. Syst. Evol. Microbiol.">
        <title>Complete genome sequence of Corynebacterium casei LMG S-19264T (=DSM 44701T), isolated from a smear-ripened cheese.</title>
        <authorList>
            <consortium name="US DOE Joint Genome Institute (JGI-PGF)"/>
            <person name="Walter F."/>
            <person name="Albersmeier A."/>
            <person name="Kalinowski J."/>
            <person name="Ruckert C."/>
        </authorList>
    </citation>
    <scope>NUCLEOTIDE SEQUENCE</scope>
    <source>
        <strain evidence="2">CGMCC 1.12408</strain>
    </source>
</reference>
<dbReference type="EMBL" id="BMEY01000005">
    <property type="protein sequence ID" value="GGA69443.1"/>
    <property type="molecule type" value="Genomic_DNA"/>
</dbReference>
<protein>
    <submittedName>
        <fullName evidence="2">ABC transporter substrate-binding protein</fullName>
    </submittedName>
</protein>
<dbReference type="GO" id="GO:0009228">
    <property type="term" value="P:thiamine biosynthetic process"/>
    <property type="evidence" value="ECO:0007669"/>
    <property type="project" value="InterPro"/>
</dbReference>
<name>A0A916W667_9BACI</name>
<dbReference type="InterPro" id="IPR027939">
    <property type="entry name" value="NMT1/THI5"/>
</dbReference>
<dbReference type="Pfam" id="PF09084">
    <property type="entry name" value="NMT1"/>
    <property type="match status" value="1"/>
</dbReference>
<dbReference type="PROSITE" id="PS51257">
    <property type="entry name" value="PROKAR_LIPOPROTEIN"/>
    <property type="match status" value="1"/>
</dbReference>
<organism evidence="2 3">
    <name type="scientific">Ornithinibacillus halotolerans</name>
    <dbReference type="NCBI Taxonomy" id="1274357"/>
    <lineage>
        <taxon>Bacteria</taxon>
        <taxon>Bacillati</taxon>
        <taxon>Bacillota</taxon>
        <taxon>Bacilli</taxon>
        <taxon>Bacillales</taxon>
        <taxon>Bacillaceae</taxon>
        <taxon>Ornithinibacillus</taxon>
    </lineage>
</organism>
<comment type="caution">
    <text evidence="2">The sequence shown here is derived from an EMBL/GenBank/DDBJ whole genome shotgun (WGS) entry which is preliminary data.</text>
</comment>
<dbReference type="RefSeq" id="WP_188383773.1">
    <property type="nucleotide sequence ID" value="NZ_BMEY01000005.1"/>
</dbReference>